<reference evidence="9" key="1">
    <citation type="submission" date="2021-01" db="EMBL/GenBank/DDBJ databases">
        <title>Modified the classification status of verrucomicrobia.</title>
        <authorList>
            <person name="Feng X."/>
        </authorList>
    </citation>
    <scope>NUCLEOTIDE SEQUENCE</scope>
    <source>
        <strain evidence="9">JCM 18052</strain>
    </source>
</reference>
<feature type="transmembrane region" description="Helical" evidence="7">
    <location>
        <begin position="385"/>
        <end position="403"/>
    </location>
</feature>
<feature type="transmembrane region" description="Helical" evidence="7">
    <location>
        <begin position="232"/>
        <end position="253"/>
    </location>
</feature>
<feature type="transmembrane region" description="Helical" evidence="7">
    <location>
        <begin position="109"/>
        <end position="127"/>
    </location>
</feature>
<evidence type="ECO:0000256" key="2">
    <source>
        <dbReference type="ARBA" id="ARBA00022448"/>
    </source>
</evidence>
<dbReference type="GO" id="GO:0022857">
    <property type="term" value="F:transmembrane transporter activity"/>
    <property type="evidence" value="ECO:0007669"/>
    <property type="project" value="InterPro"/>
</dbReference>
<keyword evidence="4 7" id="KW-0812">Transmembrane</keyword>
<keyword evidence="5 7" id="KW-1133">Transmembrane helix</keyword>
<feature type="transmembrane region" description="Helical" evidence="7">
    <location>
        <begin position="179"/>
        <end position="196"/>
    </location>
</feature>
<keyword evidence="6 7" id="KW-0472">Membrane</keyword>
<dbReference type="AlphaFoldDB" id="A0A934VB13"/>
<evidence type="ECO:0000259" key="8">
    <source>
        <dbReference type="PROSITE" id="PS50850"/>
    </source>
</evidence>
<dbReference type="GO" id="GO:0005886">
    <property type="term" value="C:plasma membrane"/>
    <property type="evidence" value="ECO:0007669"/>
    <property type="project" value="UniProtKB-SubCell"/>
</dbReference>
<feature type="domain" description="Major facilitator superfamily (MFS) profile" evidence="8">
    <location>
        <begin position="12"/>
        <end position="409"/>
    </location>
</feature>
<sequence length="420" mass="45100">MNSDSSKSWPRGFWNLMFTQFQGAFSDNALKWLVVFPVLISVTMTEADKEGFASHASQLFAIPFLLFATIGGWMADRFSKRSVMIGVKLAEIAIMLFAAYGLMLESRSLQLVAICLMGVHSTIFAPAKYGIIPEVLPPGRLSAGNGILELLTFVGIILGTFAGGWLAESLEHREMWSGILLAALAGVGVLTSLGIAKVPAADPGKKLNLNIVGEIWSNFKVMKQDRDLWRANWGNTAFFFVAALVQLNLALYAHKVFHLKPTEQAWLQAALSLGIGVGSMLAGRLSRGRIEYGLVPTGALVMALGSVALGWPGVEKSIFVSALALLGIGGGLFIVPIVSVLQHSPAPEIRGAVQGAASWLSWIGIAVAAQMLTLLTGAAHFNYGQIFWVCGGVAALAGIFVTWSRPQAVPEMLARWRHSH</sequence>
<keyword evidence="2" id="KW-0813">Transport</keyword>
<dbReference type="Gene3D" id="1.20.1250.20">
    <property type="entry name" value="MFS general substrate transporter like domains"/>
    <property type="match status" value="1"/>
</dbReference>
<feature type="transmembrane region" description="Helical" evidence="7">
    <location>
        <begin position="359"/>
        <end position="379"/>
    </location>
</feature>
<evidence type="ECO:0000313" key="10">
    <source>
        <dbReference type="Proteomes" id="UP000600139"/>
    </source>
</evidence>
<feature type="transmembrane region" description="Helical" evidence="7">
    <location>
        <begin position="85"/>
        <end position="103"/>
    </location>
</feature>
<feature type="transmembrane region" description="Helical" evidence="7">
    <location>
        <begin position="292"/>
        <end position="311"/>
    </location>
</feature>
<dbReference type="PROSITE" id="PS50850">
    <property type="entry name" value="MFS"/>
    <property type="match status" value="1"/>
</dbReference>
<dbReference type="Pfam" id="PF07690">
    <property type="entry name" value="MFS_1"/>
    <property type="match status" value="1"/>
</dbReference>
<accession>A0A934VB13</accession>
<comment type="subcellular location">
    <subcellularLocation>
        <location evidence="1">Cell membrane</location>
        <topology evidence="1">Multi-pass membrane protein</topology>
    </subcellularLocation>
</comment>
<dbReference type="CDD" id="cd06173">
    <property type="entry name" value="MFS_MefA_like"/>
    <property type="match status" value="1"/>
</dbReference>
<dbReference type="RefSeq" id="WP_200349877.1">
    <property type="nucleotide sequence ID" value="NZ_BAABHZ010000010.1"/>
</dbReference>
<evidence type="ECO:0000256" key="5">
    <source>
        <dbReference type="ARBA" id="ARBA00022989"/>
    </source>
</evidence>
<proteinExistence type="predicted"/>
<dbReference type="InterPro" id="IPR036259">
    <property type="entry name" value="MFS_trans_sf"/>
</dbReference>
<evidence type="ECO:0000256" key="3">
    <source>
        <dbReference type="ARBA" id="ARBA00022475"/>
    </source>
</evidence>
<evidence type="ECO:0000256" key="4">
    <source>
        <dbReference type="ARBA" id="ARBA00022692"/>
    </source>
</evidence>
<comment type="caution">
    <text evidence="9">The sequence shown here is derived from an EMBL/GenBank/DDBJ whole genome shotgun (WGS) entry which is preliminary data.</text>
</comment>
<gene>
    <name evidence="9" type="ORF">JIN84_04840</name>
</gene>
<dbReference type="InterPro" id="IPR011701">
    <property type="entry name" value="MFS"/>
</dbReference>
<dbReference type="PANTHER" id="PTHR43266">
    <property type="entry name" value="MACROLIDE-EFFLUX PROTEIN"/>
    <property type="match status" value="1"/>
</dbReference>
<feature type="transmembrane region" description="Helical" evidence="7">
    <location>
        <begin position="52"/>
        <end position="73"/>
    </location>
</feature>
<dbReference type="PANTHER" id="PTHR43266:SF2">
    <property type="entry name" value="MAJOR FACILITATOR SUPERFAMILY (MFS) PROFILE DOMAIN-CONTAINING PROTEIN"/>
    <property type="match status" value="1"/>
</dbReference>
<feature type="transmembrane region" description="Helical" evidence="7">
    <location>
        <begin position="265"/>
        <end position="285"/>
    </location>
</feature>
<dbReference type="InterPro" id="IPR020846">
    <property type="entry name" value="MFS_dom"/>
</dbReference>
<protein>
    <submittedName>
        <fullName evidence="9">MFS transporter</fullName>
    </submittedName>
</protein>
<feature type="transmembrane region" description="Helical" evidence="7">
    <location>
        <begin position="317"/>
        <end position="338"/>
    </location>
</feature>
<evidence type="ECO:0000256" key="7">
    <source>
        <dbReference type="SAM" id="Phobius"/>
    </source>
</evidence>
<keyword evidence="10" id="KW-1185">Reference proteome</keyword>
<feature type="transmembrane region" description="Helical" evidence="7">
    <location>
        <begin position="147"/>
        <end position="167"/>
    </location>
</feature>
<evidence type="ECO:0000256" key="6">
    <source>
        <dbReference type="ARBA" id="ARBA00023136"/>
    </source>
</evidence>
<keyword evidence="3" id="KW-1003">Cell membrane</keyword>
<evidence type="ECO:0000256" key="1">
    <source>
        <dbReference type="ARBA" id="ARBA00004651"/>
    </source>
</evidence>
<evidence type="ECO:0000313" key="9">
    <source>
        <dbReference type="EMBL" id="MBK1814929.1"/>
    </source>
</evidence>
<dbReference type="Proteomes" id="UP000600139">
    <property type="component" value="Unassembled WGS sequence"/>
</dbReference>
<name>A0A934VB13_9BACT</name>
<dbReference type="SUPFAM" id="SSF103473">
    <property type="entry name" value="MFS general substrate transporter"/>
    <property type="match status" value="1"/>
</dbReference>
<dbReference type="EMBL" id="JAENIK010000004">
    <property type="protein sequence ID" value="MBK1814929.1"/>
    <property type="molecule type" value="Genomic_DNA"/>
</dbReference>
<organism evidence="9 10">
    <name type="scientific">Luteolibacter yonseiensis</name>
    <dbReference type="NCBI Taxonomy" id="1144680"/>
    <lineage>
        <taxon>Bacteria</taxon>
        <taxon>Pseudomonadati</taxon>
        <taxon>Verrucomicrobiota</taxon>
        <taxon>Verrucomicrobiia</taxon>
        <taxon>Verrucomicrobiales</taxon>
        <taxon>Verrucomicrobiaceae</taxon>
        <taxon>Luteolibacter</taxon>
    </lineage>
</organism>